<organism evidence="2 3">
    <name type="scientific">Lithospermum erythrorhizon</name>
    <name type="common">Purple gromwell</name>
    <name type="synonym">Lithospermum officinale var. erythrorhizon</name>
    <dbReference type="NCBI Taxonomy" id="34254"/>
    <lineage>
        <taxon>Eukaryota</taxon>
        <taxon>Viridiplantae</taxon>
        <taxon>Streptophyta</taxon>
        <taxon>Embryophyta</taxon>
        <taxon>Tracheophyta</taxon>
        <taxon>Spermatophyta</taxon>
        <taxon>Magnoliopsida</taxon>
        <taxon>eudicotyledons</taxon>
        <taxon>Gunneridae</taxon>
        <taxon>Pentapetalae</taxon>
        <taxon>asterids</taxon>
        <taxon>lamiids</taxon>
        <taxon>Boraginales</taxon>
        <taxon>Boraginaceae</taxon>
        <taxon>Boraginoideae</taxon>
        <taxon>Lithospermeae</taxon>
        <taxon>Lithospermum</taxon>
    </lineage>
</organism>
<keyword evidence="3" id="KW-1185">Reference proteome</keyword>
<evidence type="ECO:0000256" key="1">
    <source>
        <dbReference type="SAM" id="MobiDB-lite"/>
    </source>
</evidence>
<accession>A0AAV3S3X4</accession>
<evidence type="ECO:0000313" key="2">
    <source>
        <dbReference type="EMBL" id="GAA0186971.1"/>
    </source>
</evidence>
<feature type="region of interest" description="Disordered" evidence="1">
    <location>
        <begin position="46"/>
        <end position="102"/>
    </location>
</feature>
<gene>
    <name evidence="2" type="ORF">LIER_34259</name>
</gene>
<dbReference type="Proteomes" id="UP001454036">
    <property type="component" value="Unassembled WGS sequence"/>
</dbReference>
<proteinExistence type="predicted"/>
<sequence length="217" mass="23466">MAVLGCPGMYMGTTLGLGSTVGLHGETMYMPMVHFKKAVVFSKLRKTGGRKTGRDGDVGKSSKRTGGRKTSSDADAGKSSKRTGGKPPIWRRGGAGKDASEKEFGGNNVATYDYDYYCIEAPYRFSVPGLEVALIAKDVDTASNEARSIYYNGGLHKIVHLHRPPTGVWCITVEDLVSGDVAKLNLKDRSPKWKNRLVLVAVDEADVMAFVELMKSG</sequence>
<reference evidence="2 3" key="1">
    <citation type="submission" date="2024-01" db="EMBL/GenBank/DDBJ databases">
        <title>The complete chloroplast genome sequence of Lithospermum erythrorhizon: insights into the phylogenetic relationship among Boraginaceae species and the maternal lineages of purple gromwells.</title>
        <authorList>
            <person name="Okada T."/>
            <person name="Watanabe K."/>
        </authorList>
    </citation>
    <scope>NUCLEOTIDE SEQUENCE [LARGE SCALE GENOMIC DNA]</scope>
</reference>
<comment type="caution">
    <text evidence="2">The sequence shown here is derived from an EMBL/GenBank/DDBJ whole genome shotgun (WGS) entry which is preliminary data.</text>
</comment>
<name>A0AAV3S3X4_LITER</name>
<protein>
    <submittedName>
        <fullName evidence="2">Uncharacterized protein</fullName>
    </submittedName>
</protein>
<evidence type="ECO:0000313" key="3">
    <source>
        <dbReference type="Proteomes" id="UP001454036"/>
    </source>
</evidence>
<dbReference type="EMBL" id="BAABME010014211">
    <property type="protein sequence ID" value="GAA0186971.1"/>
    <property type="molecule type" value="Genomic_DNA"/>
</dbReference>
<dbReference type="AlphaFoldDB" id="A0AAV3S3X4"/>